<evidence type="ECO:0000313" key="3">
    <source>
        <dbReference type="Proteomes" id="UP000322225"/>
    </source>
</evidence>
<evidence type="ECO:0000256" key="1">
    <source>
        <dbReference type="SAM" id="MobiDB-lite"/>
    </source>
</evidence>
<evidence type="ECO:0000313" key="2">
    <source>
        <dbReference type="EMBL" id="WWD18041.1"/>
    </source>
</evidence>
<dbReference type="AlphaFoldDB" id="A0A5M6BZK2"/>
<name>A0A5M6BZK2_9TREE</name>
<gene>
    <name evidence="2" type="ORF">CI109_102488</name>
</gene>
<dbReference type="EMBL" id="CP144054">
    <property type="protein sequence ID" value="WWD18041.1"/>
    <property type="molecule type" value="Genomic_DNA"/>
</dbReference>
<feature type="compositionally biased region" description="Low complexity" evidence="1">
    <location>
        <begin position="32"/>
        <end position="50"/>
    </location>
</feature>
<feature type="region of interest" description="Disordered" evidence="1">
    <location>
        <begin position="1"/>
        <end position="78"/>
    </location>
</feature>
<dbReference type="KEGG" id="ksn:43588492"/>
<dbReference type="RefSeq" id="XP_031861224.1">
    <property type="nucleotide sequence ID" value="XM_032004359.1"/>
</dbReference>
<sequence>MSSSASTWIQRKLASLPPIRTDSKRSKPGVTSSEASPFSPPSSKWLSSFSAQAPLPLHRLGTSRQAGLPVRPSTAKPT</sequence>
<accession>A0A5M6BZK2</accession>
<reference evidence="2" key="2">
    <citation type="submission" date="2024-01" db="EMBL/GenBank/DDBJ databases">
        <title>Comparative genomics of Cryptococcus and Kwoniella reveals pathogenesis evolution and contrasting modes of karyotype evolution via chromosome fusion or intercentromeric recombination.</title>
        <authorList>
            <person name="Coelho M.A."/>
            <person name="David-Palma M."/>
            <person name="Shea T."/>
            <person name="Bowers K."/>
            <person name="McGinley-Smith S."/>
            <person name="Mohammad A.W."/>
            <person name="Gnirke A."/>
            <person name="Yurkov A.M."/>
            <person name="Nowrousian M."/>
            <person name="Sun S."/>
            <person name="Cuomo C.A."/>
            <person name="Heitman J."/>
        </authorList>
    </citation>
    <scope>NUCLEOTIDE SEQUENCE</scope>
    <source>
        <strain evidence="2">CBS 12478</strain>
    </source>
</reference>
<reference evidence="2" key="1">
    <citation type="submission" date="2017-08" db="EMBL/GenBank/DDBJ databases">
        <authorList>
            <person name="Cuomo C."/>
            <person name="Billmyre B."/>
            <person name="Heitman J."/>
        </authorList>
    </citation>
    <scope>NUCLEOTIDE SEQUENCE</scope>
    <source>
        <strain evidence="2">CBS 12478</strain>
    </source>
</reference>
<keyword evidence="3" id="KW-1185">Reference proteome</keyword>
<organism evidence="2 3">
    <name type="scientific">Kwoniella shandongensis</name>
    <dbReference type="NCBI Taxonomy" id="1734106"/>
    <lineage>
        <taxon>Eukaryota</taxon>
        <taxon>Fungi</taxon>
        <taxon>Dikarya</taxon>
        <taxon>Basidiomycota</taxon>
        <taxon>Agaricomycotina</taxon>
        <taxon>Tremellomycetes</taxon>
        <taxon>Tremellales</taxon>
        <taxon>Cryptococcaceae</taxon>
        <taxon>Kwoniella</taxon>
    </lineage>
</organism>
<protein>
    <submittedName>
        <fullName evidence="2">Uncharacterized protein</fullName>
    </submittedName>
</protein>
<dbReference type="Proteomes" id="UP000322225">
    <property type="component" value="Chromosome 4"/>
</dbReference>
<proteinExistence type="predicted"/>
<dbReference type="GeneID" id="43588492"/>